<dbReference type="GO" id="GO:0005789">
    <property type="term" value="C:endoplasmic reticulum membrane"/>
    <property type="evidence" value="ECO:0007669"/>
    <property type="project" value="UniProtKB-SubCell"/>
</dbReference>
<name>A0A448YEG2_BRENA</name>
<evidence type="ECO:0000256" key="2">
    <source>
        <dbReference type="ARBA" id="ARBA00004922"/>
    </source>
</evidence>
<dbReference type="PIRSF" id="PIRSF028810">
    <property type="entry name" value="Alpha1_2_glucosyltferase_Alg10"/>
    <property type="match status" value="1"/>
</dbReference>
<accession>A0A448YEG2</accession>
<evidence type="ECO:0000256" key="1">
    <source>
        <dbReference type="ARBA" id="ARBA00004477"/>
    </source>
</evidence>
<evidence type="ECO:0000256" key="6">
    <source>
        <dbReference type="ARBA" id="ARBA00022676"/>
    </source>
</evidence>
<dbReference type="FunCoup" id="A0A448YEG2">
    <property type="interactions" value="693"/>
</dbReference>
<evidence type="ECO:0000256" key="8">
    <source>
        <dbReference type="ARBA" id="ARBA00022692"/>
    </source>
</evidence>
<dbReference type="Proteomes" id="UP000290900">
    <property type="component" value="Unassembled WGS sequence"/>
</dbReference>
<proteinExistence type="inferred from homology"/>
<evidence type="ECO:0000313" key="16">
    <source>
        <dbReference type="Proteomes" id="UP000290900"/>
    </source>
</evidence>
<protein>
    <recommendedName>
        <fullName evidence="5 14">Dol-P-Glc:Glc(2)Man(9)GlcNAc(2)-PP-Dol alpha-1,2-glucosyltransferase</fullName>
        <ecNumber evidence="4 14">2.4.1.256</ecNumber>
    </recommendedName>
</protein>
<feature type="transmembrane region" description="Helical" evidence="14">
    <location>
        <begin position="259"/>
        <end position="277"/>
    </location>
</feature>
<feature type="transmembrane region" description="Helical" evidence="14">
    <location>
        <begin position="371"/>
        <end position="389"/>
    </location>
</feature>
<dbReference type="EMBL" id="CAACVR010000001">
    <property type="protein sequence ID" value="VEU19290.1"/>
    <property type="molecule type" value="Genomic_DNA"/>
</dbReference>
<comment type="catalytic activity">
    <reaction evidence="13">
        <text>an alpha-D-Glc-(1-&gt;3)-alpha-D-Glc-(1-&gt;3)-alpha-D-Man-(1-&gt;2)-alpha-D-Man-(1-&gt;2)-alpha-D-Man-(1-&gt;3)-[alpha-D-Man-(1-&gt;2)-alpha-D-Man-(1-&gt;3)-[alpha-D-Man-(1-&gt;2)-alpha-D-Man-(1-&gt;6)]-alpha-D-Man-(1-&gt;6)]-beta-D-Man-(1-&gt;4)-beta-D-GlcNAc-(1-&gt;4)-alpha-D-GlcNAc-diphospho-di-trans,poly-cis-dolichol + a di-trans,poly-cis-dolichyl beta-D-glucosyl phosphate = a alpha-D-Glc-(1-&gt;2)-alpha-D-Glc-(1-&gt;3)-alpha-D-Glc-(1-&gt;3)-alpha-D-Man-(1-&gt;2)-alpha-D-Man-(1-&gt;2)-alpha-D-Man-(1-&gt;3)-[alpha-D-Man-(1-&gt;2)-alpha-D-Man-(1-&gt;3)-[alpha-D-Man-(1-&gt;2)-alpha-D-Man-(1-&gt;6)]-alpha-D-Man-(1-&gt;6)]-beta-D-Man-(1-&gt;4)-beta-D-GlcNAc-(1-&gt;4)-alpha-D-GlcNAc-diphospho-di-trans,poly-cis-dolichol + a di-trans,poly-cis-dolichyl phosphate + H(+)</text>
        <dbReference type="Rhea" id="RHEA:29543"/>
        <dbReference type="Rhea" id="RHEA-COMP:19498"/>
        <dbReference type="Rhea" id="RHEA-COMP:19502"/>
        <dbReference type="Rhea" id="RHEA-COMP:19512"/>
        <dbReference type="Rhea" id="RHEA-COMP:19522"/>
        <dbReference type="ChEBI" id="CHEBI:15378"/>
        <dbReference type="ChEBI" id="CHEBI:57525"/>
        <dbReference type="ChEBI" id="CHEBI:57683"/>
        <dbReference type="ChEBI" id="CHEBI:132522"/>
        <dbReference type="ChEBI" id="CHEBI:132523"/>
        <dbReference type="EC" id="2.4.1.256"/>
    </reaction>
    <physiologicalReaction direction="left-to-right" evidence="13">
        <dbReference type="Rhea" id="RHEA:29544"/>
    </physiologicalReaction>
</comment>
<reference evidence="15 16" key="1">
    <citation type="submission" date="2018-12" db="EMBL/GenBank/DDBJ databases">
        <authorList>
            <person name="Tiukova I."/>
            <person name="Dainat J."/>
        </authorList>
    </citation>
    <scope>NUCLEOTIDE SEQUENCE [LARGE SCALE GENOMIC DNA]</scope>
</reference>
<feature type="transmembrane region" description="Helical" evidence="14">
    <location>
        <begin position="437"/>
        <end position="456"/>
    </location>
</feature>
<dbReference type="AlphaFoldDB" id="A0A448YEG2"/>
<gene>
    <name evidence="15" type="ORF">BRENAR_LOCUS29</name>
</gene>
<feature type="transmembrane region" description="Helical" evidence="14">
    <location>
        <begin position="297"/>
        <end position="320"/>
    </location>
</feature>
<comment type="function">
    <text evidence="12">Dol-P-Glc:Glc(2)Man(9)GlcNAc(2)-PP-Dol alpha-1,2-glucosyltransferase that operates in the biosynthetic pathway of dolichol-linked oligosaccharides, the glycan precursors employed in protein asparagine (N)-glycosylation. The assembly of dolichol-linked oligosaccharides begins on the cytosolic side of the endoplasmic reticulum membrane and finishes in its lumen. The sequential addition of sugars to dolichol pyrophosphate produces dolichol-linked oligosaccharides containing fourteen sugars, including two GlcNAcs, nine mannoses and three glucoses. Once assembled, the oligosaccharide is transferred from the lipid to nascent proteins by oligosaccharyltransferases. In the lumen of the endoplasmic reticulum, adds the third and last glucose residue from dolichyl phosphate glucose (Dol-P-Glc) onto the lipid-linked oligosaccharide intermediate Glc(2)Man(9)GlcNAc(2)-PP-Dol to produce Glc(3)Man(9)GlcNAc(2)-PP-Dol.</text>
</comment>
<evidence type="ECO:0000256" key="13">
    <source>
        <dbReference type="ARBA" id="ARBA00048064"/>
    </source>
</evidence>
<keyword evidence="10 14" id="KW-1133">Transmembrane helix</keyword>
<comment type="similarity">
    <text evidence="3 14">Belongs to the ALG10 glucosyltransferase family.</text>
</comment>
<dbReference type="GO" id="GO:0106073">
    <property type="term" value="F:dolichyl pyrophosphate Glc2Man9GlcNAc2 alpha-1,2-glucosyltransferase activity"/>
    <property type="evidence" value="ECO:0007669"/>
    <property type="project" value="UniProtKB-UniRule"/>
</dbReference>
<keyword evidence="8 14" id="KW-0812">Transmembrane</keyword>
<keyword evidence="9" id="KW-0256">Endoplasmic reticulum</keyword>
<dbReference type="Pfam" id="PF04922">
    <property type="entry name" value="DIE2_ALG10"/>
    <property type="match status" value="1"/>
</dbReference>
<comment type="pathway">
    <text evidence="2">Protein modification; protein glycosylation.</text>
</comment>
<comment type="subcellular location">
    <subcellularLocation>
        <location evidence="1">Endoplasmic reticulum membrane</location>
        <topology evidence="1">Multi-pass membrane protein</topology>
    </subcellularLocation>
</comment>
<keyword evidence="16" id="KW-1185">Reference proteome</keyword>
<evidence type="ECO:0000256" key="11">
    <source>
        <dbReference type="ARBA" id="ARBA00023136"/>
    </source>
</evidence>
<keyword evidence="7" id="KW-0808">Transferase</keyword>
<comment type="caution">
    <text evidence="14">Lacks conserved residue(s) required for the propagation of feature annotation.</text>
</comment>
<feature type="transmembrane region" description="Helical" evidence="14">
    <location>
        <begin position="135"/>
        <end position="153"/>
    </location>
</feature>
<evidence type="ECO:0000256" key="10">
    <source>
        <dbReference type="ARBA" id="ARBA00022989"/>
    </source>
</evidence>
<keyword evidence="6 14" id="KW-0328">Glycosyltransferase</keyword>
<evidence type="ECO:0000256" key="9">
    <source>
        <dbReference type="ARBA" id="ARBA00022824"/>
    </source>
</evidence>
<dbReference type="InParanoid" id="A0A448YEG2"/>
<dbReference type="OrthoDB" id="4769at2759"/>
<dbReference type="GO" id="GO:0006488">
    <property type="term" value="P:dolichol-linked oligosaccharide biosynthetic process"/>
    <property type="evidence" value="ECO:0007669"/>
    <property type="project" value="UniProtKB-UniRule"/>
</dbReference>
<feature type="transmembrane region" description="Helical" evidence="14">
    <location>
        <begin position="86"/>
        <end position="104"/>
    </location>
</feature>
<evidence type="ECO:0000256" key="3">
    <source>
        <dbReference type="ARBA" id="ARBA00010600"/>
    </source>
</evidence>
<dbReference type="STRING" id="13370.A0A448YEG2"/>
<sequence>MSFTEYLLDIVSTTLGAIPLRVFGHDTQEFVNYPFIDEIFHLRQTQAYCDGDWGYWDPKITTPPGLYYLGAAYNILTDGSCDLSSLRSLNFIGGLVLALIAFYLRIKVDNAGFTSLSIFMNPLVAIYYSLFYTDVWSAVFAVASYAIAATTPFKSDYLTASISAALGLISVTFRQTNIVWTAFAMIALLDAISKRDEHPYTKTVSDQIKSIVSVSLKNWLLLIPYLADAILFANFILYNGSITLGDKGNHQVTFHLMQLLYCSTFIAIFTVPLWFSLDLFKNYFKDNLLSTRGLLFNAVWIPVLAVVVQNFTIIHPFLLADNRHYTFYLVRRFIIRDEMSKYELLPVYHFACYVIWDFIKQSAEDSESSSNSSLAMFFALICSTALTIIPSPLFEPRYFILPFIFFRLLIKPSSKPIVNISWLRENNWATRLVLEAVWEWLWTQAIYIIFLTYSFMWETEEYPQRIIW</sequence>
<feature type="transmembrane region" description="Helical" evidence="14">
    <location>
        <begin position="165"/>
        <end position="189"/>
    </location>
</feature>
<evidence type="ECO:0000256" key="12">
    <source>
        <dbReference type="ARBA" id="ARBA00044727"/>
    </source>
</evidence>
<evidence type="ECO:0000313" key="15">
    <source>
        <dbReference type="EMBL" id="VEU19290.1"/>
    </source>
</evidence>
<keyword evidence="11 14" id="KW-0472">Membrane</keyword>
<dbReference type="PANTHER" id="PTHR12989">
    <property type="entry name" value="ALPHA-1,2-GLUCOSYLTRANSFERASE ALG10"/>
    <property type="match status" value="1"/>
</dbReference>
<dbReference type="EC" id="2.4.1.256" evidence="4 14"/>
<evidence type="ECO:0000256" key="5">
    <source>
        <dbReference type="ARBA" id="ARBA00018512"/>
    </source>
</evidence>
<dbReference type="PANTHER" id="PTHR12989:SF10">
    <property type="entry name" value="DOL-P-GLC:GLC(2)MAN(9)GLCNAC(2)-PP-DOL ALPHA-1,2-GLUCOSYLTRANSFERASE-RELATED"/>
    <property type="match status" value="1"/>
</dbReference>
<feature type="transmembrane region" description="Helical" evidence="14">
    <location>
        <begin position="219"/>
        <end position="238"/>
    </location>
</feature>
<organism evidence="15 16">
    <name type="scientific">Brettanomyces naardenensis</name>
    <name type="common">Yeast</name>
    <dbReference type="NCBI Taxonomy" id="13370"/>
    <lineage>
        <taxon>Eukaryota</taxon>
        <taxon>Fungi</taxon>
        <taxon>Dikarya</taxon>
        <taxon>Ascomycota</taxon>
        <taxon>Saccharomycotina</taxon>
        <taxon>Pichiomycetes</taxon>
        <taxon>Pichiales</taxon>
        <taxon>Pichiaceae</taxon>
        <taxon>Brettanomyces</taxon>
    </lineage>
</organism>
<evidence type="ECO:0000256" key="7">
    <source>
        <dbReference type="ARBA" id="ARBA00022679"/>
    </source>
</evidence>
<dbReference type="InterPro" id="IPR016900">
    <property type="entry name" value="Alg10"/>
</dbReference>
<evidence type="ECO:0000256" key="4">
    <source>
        <dbReference type="ARBA" id="ARBA00011967"/>
    </source>
</evidence>
<evidence type="ECO:0000256" key="14">
    <source>
        <dbReference type="PIRNR" id="PIRNR028810"/>
    </source>
</evidence>
<dbReference type="UniPathway" id="UPA00378"/>